<accession>A0A382AYV8</accession>
<dbReference type="EMBL" id="UINC01027422">
    <property type="protein sequence ID" value="SVB06649.1"/>
    <property type="molecule type" value="Genomic_DNA"/>
</dbReference>
<dbReference type="Pfam" id="PF04909">
    <property type="entry name" value="Amidohydro_2"/>
    <property type="match status" value="1"/>
</dbReference>
<dbReference type="GO" id="GO:0016787">
    <property type="term" value="F:hydrolase activity"/>
    <property type="evidence" value="ECO:0007669"/>
    <property type="project" value="InterPro"/>
</dbReference>
<dbReference type="AlphaFoldDB" id="A0A382AYV8"/>
<evidence type="ECO:0000259" key="2">
    <source>
        <dbReference type="Pfam" id="PF04909"/>
    </source>
</evidence>
<reference evidence="3" key="1">
    <citation type="submission" date="2018-05" db="EMBL/GenBank/DDBJ databases">
        <authorList>
            <person name="Lanie J.A."/>
            <person name="Ng W.-L."/>
            <person name="Kazmierczak K.M."/>
            <person name="Andrzejewski T.M."/>
            <person name="Davidsen T.M."/>
            <person name="Wayne K.J."/>
            <person name="Tettelin H."/>
            <person name="Glass J.I."/>
            <person name="Rusch D."/>
            <person name="Podicherti R."/>
            <person name="Tsui H.-C.T."/>
            <person name="Winkler M.E."/>
        </authorList>
    </citation>
    <scope>NUCLEOTIDE SEQUENCE</scope>
</reference>
<dbReference type="PANTHER" id="PTHR43569:SF2">
    <property type="entry name" value="AMIDOHYDROLASE-RELATED DOMAIN-CONTAINING PROTEIN"/>
    <property type="match status" value="1"/>
</dbReference>
<sequence length="280" mass="31026">VSPRIDTHTHFYDPTRPEGIPWPSADNELLYRTVLPEHHRAIAEPCGITGTVIVEASAWVQDNRWILDLAADEPWIVGFMGHIDPGDEFSQHLAEYADDVLFLGIRLGGGNFDGQTAAVDAAVGDLAARDLTLDVLIHGQQQAEGVARVAAMHPQLRIVVNHVAHVAIDGQAPDPAWVESMGLLAAHPQVYMKVSGYVEAATQQPAPEDPQHYQPTFLALLDSFGEDRLIFGSNWPVCERSGTMKTIVNAVEVFCQDYPEIEEKIWWRNGQAAYRFSLER</sequence>
<feature type="domain" description="Amidohydrolase-related" evidence="2">
    <location>
        <begin position="5"/>
        <end position="276"/>
    </location>
</feature>
<dbReference type="InterPro" id="IPR006680">
    <property type="entry name" value="Amidohydro-rel"/>
</dbReference>
<dbReference type="InterPro" id="IPR052350">
    <property type="entry name" value="Metallo-dep_Lactonases"/>
</dbReference>
<dbReference type="Gene3D" id="3.20.20.140">
    <property type="entry name" value="Metal-dependent hydrolases"/>
    <property type="match status" value="1"/>
</dbReference>
<feature type="non-terminal residue" evidence="3">
    <location>
        <position position="1"/>
    </location>
</feature>
<dbReference type="PANTHER" id="PTHR43569">
    <property type="entry name" value="AMIDOHYDROLASE"/>
    <property type="match status" value="1"/>
</dbReference>
<gene>
    <name evidence="3" type="ORF">METZ01_LOCUS159503</name>
</gene>
<dbReference type="InterPro" id="IPR032466">
    <property type="entry name" value="Metal_Hydrolase"/>
</dbReference>
<evidence type="ECO:0000256" key="1">
    <source>
        <dbReference type="ARBA" id="ARBA00038310"/>
    </source>
</evidence>
<protein>
    <recommendedName>
        <fullName evidence="2">Amidohydrolase-related domain-containing protein</fullName>
    </recommendedName>
</protein>
<dbReference type="SUPFAM" id="SSF51556">
    <property type="entry name" value="Metallo-dependent hydrolases"/>
    <property type="match status" value="1"/>
</dbReference>
<evidence type="ECO:0000313" key="3">
    <source>
        <dbReference type="EMBL" id="SVB06649.1"/>
    </source>
</evidence>
<organism evidence="3">
    <name type="scientific">marine metagenome</name>
    <dbReference type="NCBI Taxonomy" id="408172"/>
    <lineage>
        <taxon>unclassified sequences</taxon>
        <taxon>metagenomes</taxon>
        <taxon>ecological metagenomes</taxon>
    </lineage>
</organism>
<name>A0A382AYV8_9ZZZZ</name>
<proteinExistence type="inferred from homology"/>
<comment type="similarity">
    <text evidence="1">Belongs to the metallo-dependent hydrolases superfamily.</text>
</comment>